<dbReference type="SMART" id="SM01043">
    <property type="entry name" value="BTAD"/>
    <property type="match status" value="1"/>
</dbReference>
<protein>
    <submittedName>
        <fullName evidence="3">BTAD domain-containing putative transcriptional regulator</fullName>
    </submittedName>
</protein>
<evidence type="ECO:0000313" key="4">
    <source>
        <dbReference type="Proteomes" id="UP001595632"/>
    </source>
</evidence>
<dbReference type="SUPFAM" id="SSF46894">
    <property type="entry name" value="C-terminal effector domain of the bipartite response regulators"/>
    <property type="match status" value="1"/>
</dbReference>
<evidence type="ECO:0000313" key="3">
    <source>
        <dbReference type="EMBL" id="MFC3144032.1"/>
    </source>
</evidence>
<dbReference type="Gene3D" id="1.25.40.10">
    <property type="entry name" value="Tetratricopeptide repeat domain"/>
    <property type="match status" value="2"/>
</dbReference>
<sequence length="761" mass="80164">MQIRLLGDVRLTAPDGSEVRIPSRRSQALLAFLVLSSGRSLLRTVVAEVLWPDSAAEQARASLRQELAVLRKALRLAGLDPIEAGKDRIRWTGAAPLADVTELERRSAAGSLGDLRQAAAICGGLFMQGFSLRSEAFMDWLEAERTRLRTLALTALQEQLRASEEAGDAGRIALAAEQLLIIDPVREAAHRSLIRAYAALGRRSDALRQFETCRAVLNRETGAVPAAETEALAARIRASDPLPEPVRTPSARDGAAVLVVHLPEIAGLDATTDPEMLAGVQAQFAALAQRTVTGLEGRLMPGVGDRIVALFTGGPEAEIRAALAGLMLTDEPLPIEGGMLRPAGGLSSGLVALDAGSGRVAGRSLQAAVQVAHRAAPGELRADLSMREVLAEDYSLTEVAGTLRVVPPDVPAARPEPAATPTRREEPQGPAAEAQWQDWRAAMRRGDLRTAASIADRTAALRAEAGEVGQVMTGVTRLFRGRVGAAEAVLTHTEALYTLPDLFGIDPGLFGRCLHAWLLCLRGAPGRAGEALRRAVSEARGAGHPETLMACLTVAALMQDTLGEAAAAESAARAAHDAAADWPDWQAFALGLLGRARDRLGDAAGAGQVSEALAVYRSSGAALGVPFFHVWLAEAHLEVGDASEALLQADEGLSHGASTGVLVVEPELLRLQALALVRQGRGGEGQAEAGFVAAMESARRAGSGLFRLRTAVSYAGHLRREGRVRDAIRRLEEGLAAVEPGGPPTADLKAAQALRQRLAMD</sequence>
<keyword evidence="4" id="KW-1185">Reference proteome</keyword>
<feature type="region of interest" description="Disordered" evidence="1">
    <location>
        <begin position="407"/>
        <end position="435"/>
    </location>
</feature>
<reference evidence="4" key="1">
    <citation type="journal article" date="2019" name="Int. J. Syst. Evol. Microbiol.">
        <title>The Global Catalogue of Microorganisms (GCM) 10K type strain sequencing project: providing services to taxonomists for standard genome sequencing and annotation.</title>
        <authorList>
            <consortium name="The Broad Institute Genomics Platform"/>
            <consortium name="The Broad Institute Genome Sequencing Center for Infectious Disease"/>
            <person name="Wu L."/>
            <person name="Ma J."/>
        </authorList>
    </citation>
    <scope>NUCLEOTIDE SEQUENCE [LARGE SCALE GENOMIC DNA]</scope>
    <source>
        <strain evidence="4">KCTC 52366</strain>
    </source>
</reference>
<dbReference type="InterPro" id="IPR005158">
    <property type="entry name" value="BTAD"/>
</dbReference>
<dbReference type="InterPro" id="IPR051677">
    <property type="entry name" value="AfsR-DnrI-RedD_regulator"/>
</dbReference>
<evidence type="ECO:0000256" key="1">
    <source>
        <dbReference type="SAM" id="MobiDB-lite"/>
    </source>
</evidence>
<dbReference type="PANTHER" id="PTHR35807">
    <property type="entry name" value="TRANSCRIPTIONAL REGULATOR REDD-RELATED"/>
    <property type="match status" value="1"/>
</dbReference>
<gene>
    <name evidence="3" type="ORF">ACFOGP_15035</name>
</gene>
<feature type="domain" description="Bacterial transcriptional activator" evidence="2">
    <location>
        <begin position="98"/>
        <end position="237"/>
    </location>
</feature>
<dbReference type="InterPro" id="IPR011990">
    <property type="entry name" value="TPR-like_helical_dom_sf"/>
</dbReference>
<dbReference type="Proteomes" id="UP001595632">
    <property type="component" value="Unassembled WGS sequence"/>
</dbReference>
<proteinExistence type="predicted"/>
<organism evidence="3 4">
    <name type="scientific">Psychromarinibacter halotolerans</name>
    <dbReference type="NCBI Taxonomy" id="1775175"/>
    <lineage>
        <taxon>Bacteria</taxon>
        <taxon>Pseudomonadati</taxon>
        <taxon>Pseudomonadota</taxon>
        <taxon>Alphaproteobacteria</taxon>
        <taxon>Rhodobacterales</taxon>
        <taxon>Paracoccaceae</taxon>
        <taxon>Psychromarinibacter</taxon>
    </lineage>
</organism>
<dbReference type="InterPro" id="IPR016032">
    <property type="entry name" value="Sig_transdc_resp-reg_C-effctor"/>
</dbReference>
<accession>A0ABV7GSE7</accession>
<name>A0ABV7GSE7_9RHOB</name>
<dbReference type="EMBL" id="JBHRTB010000010">
    <property type="protein sequence ID" value="MFC3144032.1"/>
    <property type="molecule type" value="Genomic_DNA"/>
</dbReference>
<dbReference type="RefSeq" id="WP_275631295.1">
    <property type="nucleotide sequence ID" value="NZ_JARGYD010000001.1"/>
</dbReference>
<dbReference type="Pfam" id="PF03704">
    <property type="entry name" value="BTAD"/>
    <property type="match status" value="1"/>
</dbReference>
<dbReference type="SUPFAM" id="SSF48452">
    <property type="entry name" value="TPR-like"/>
    <property type="match status" value="2"/>
</dbReference>
<feature type="compositionally biased region" description="Low complexity" evidence="1">
    <location>
        <begin position="407"/>
        <end position="421"/>
    </location>
</feature>
<comment type="caution">
    <text evidence="3">The sequence shown here is derived from an EMBL/GenBank/DDBJ whole genome shotgun (WGS) entry which is preliminary data.</text>
</comment>
<evidence type="ECO:0000259" key="2">
    <source>
        <dbReference type="SMART" id="SM01043"/>
    </source>
</evidence>